<dbReference type="SUPFAM" id="SSF54427">
    <property type="entry name" value="NTF2-like"/>
    <property type="match status" value="1"/>
</dbReference>
<feature type="domain" description="SnoaL-like" evidence="1">
    <location>
        <begin position="16"/>
        <end position="113"/>
    </location>
</feature>
<dbReference type="AlphaFoldDB" id="B8HNZ9"/>
<dbReference type="InterPro" id="IPR032710">
    <property type="entry name" value="NTF2-like_dom_sf"/>
</dbReference>
<dbReference type="HOGENOM" id="CLU_132549_2_0_3"/>
<accession>B8HNZ9</accession>
<proteinExistence type="predicted"/>
<dbReference type="KEGG" id="cyn:Cyan7425_3259"/>
<dbReference type="Pfam" id="PF12680">
    <property type="entry name" value="SnoaL_2"/>
    <property type="match status" value="1"/>
</dbReference>
<evidence type="ECO:0000313" key="2">
    <source>
        <dbReference type="EMBL" id="ACL45586.1"/>
    </source>
</evidence>
<dbReference type="eggNOG" id="COG3631">
    <property type="taxonomic scope" value="Bacteria"/>
</dbReference>
<gene>
    <name evidence="2" type="ordered locus">Cyan7425_3259</name>
</gene>
<dbReference type="Gene3D" id="3.10.450.50">
    <property type="match status" value="1"/>
</dbReference>
<organism evidence="2">
    <name type="scientific">Cyanothece sp. (strain PCC 7425 / ATCC 29141)</name>
    <dbReference type="NCBI Taxonomy" id="395961"/>
    <lineage>
        <taxon>Bacteria</taxon>
        <taxon>Bacillati</taxon>
        <taxon>Cyanobacteriota</taxon>
        <taxon>Cyanophyceae</taxon>
        <taxon>Gomontiellales</taxon>
        <taxon>Cyanothecaceae</taxon>
        <taxon>Cyanothece</taxon>
    </lineage>
</organism>
<dbReference type="EMBL" id="CP001344">
    <property type="protein sequence ID" value="ACL45586.1"/>
    <property type="molecule type" value="Genomic_DNA"/>
</dbReference>
<reference evidence="2" key="1">
    <citation type="submission" date="2009-01" db="EMBL/GenBank/DDBJ databases">
        <title>Complete sequence of chromosome Cyanothece sp. PCC 7425.</title>
        <authorList>
            <consortium name="US DOE Joint Genome Institute"/>
            <person name="Lucas S."/>
            <person name="Copeland A."/>
            <person name="Lapidus A."/>
            <person name="Glavina del Rio T."/>
            <person name="Dalin E."/>
            <person name="Tice H."/>
            <person name="Bruce D."/>
            <person name="Goodwin L."/>
            <person name="Pitluck S."/>
            <person name="Sims D."/>
            <person name="Meineke L."/>
            <person name="Brettin T."/>
            <person name="Detter J.C."/>
            <person name="Han C."/>
            <person name="Larimer F."/>
            <person name="Land M."/>
            <person name="Hauser L."/>
            <person name="Kyrpides N."/>
            <person name="Ovchinnikova G."/>
            <person name="Liberton M."/>
            <person name="Stoeckel J."/>
            <person name="Banerjee A."/>
            <person name="Singh A."/>
            <person name="Page L."/>
            <person name="Sato H."/>
            <person name="Zhao L."/>
            <person name="Sherman L."/>
            <person name="Pakrasi H."/>
            <person name="Richardson P."/>
        </authorList>
    </citation>
    <scope>NUCLEOTIDE SEQUENCE</scope>
    <source>
        <strain evidence="2">PCC 7425</strain>
    </source>
</reference>
<dbReference type="STRING" id="395961.Cyan7425_3259"/>
<dbReference type="InterPro" id="IPR037401">
    <property type="entry name" value="SnoaL-like"/>
</dbReference>
<dbReference type="OrthoDB" id="459617at2"/>
<sequence>MLTQSTLSTEMIQATIQQYFAASRGSNLVEDMVACFAPDCLIYDPAEGMPLRGKAELRQFFAQMSALFSVVGLTEEFVSINGNGAAVKWHGQGISLTGRDVSFAGIDLFEFNNNAQIQLLRAYWNPIVMLAELQFKV</sequence>
<name>B8HNZ9_CYAP4</name>
<evidence type="ECO:0000259" key="1">
    <source>
        <dbReference type="Pfam" id="PF12680"/>
    </source>
</evidence>
<protein>
    <recommendedName>
        <fullName evidence="1">SnoaL-like domain-containing protein</fullName>
    </recommendedName>
</protein>